<dbReference type="SUPFAM" id="SSF52540">
    <property type="entry name" value="P-loop containing nucleoside triphosphate hydrolases"/>
    <property type="match status" value="1"/>
</dbReference>
<feature type="transmembrane region" description="Helical" evidence="2">
    <location>
        <begin position="340"/>
        <end position="362"/>
    </location>
</feature>
<dbReference type="RefSeq" id="WP_267299516.1">
    <property type="nucleotide sequence ID" value="NZ_JAGJBZ010000002.1"/>
</dbReference>
<dbReference type="Proteomes" id="UP001271723">
    <property type="component" value="Unassembled WGS sequence"/>
</dbReference>
<keyword evidence="2" id="KW-0812">Transmembrane</keyword>
<feature type="transmembrane region" description="Helical" evidence="2">
    <location>
        <begin position="102"/>
        <end position="122"/>
    </location>
</feature>
<name>A0ABU4LA15_9ACTN</name>
<feature type="transmembrane region" description="Helical" evidence="2">
    <location>
        <begin position="495"/>
        <end position="512"/>
    </location>
</feature>
<evidence type="ECO:0000256" key="1">
    <source>
        <dbReference type="SAM" id="MobiDB-lite"/>
    </source>
</evidence>
<feature type="transmembrane region" description="Helical" evidence="2">
    <location>
        <begin position="393"/>
        <end position="409"/>
    </location>
</feature>
<keyword evidence="5" id="KW-1185">Reference proteome</keyword>
<gene>
    <name evidence="4" type="ORF">PV517_25390</name>
</gene>
<dbReference type="CDD" id="cd00882">
    <property type="entry name" value="Ras_like_GTPase"/>
    <property type="match status" value="1"/>
</dbReference>
<dbReference type="InterPro" id="IPR011646">
    <property type="entry name" value="KAP_P-loop"/>
</dbReference>
<accession>A0ABU4LA15</accession>
<feature type="compositionally biased region" description="Pro residues" evidence="1">
    <location>
        <begin position="921"/>
        <end position="939"/>
    </location>
</feature>
<dbReference type="Pfam" id="PF07693">
    <property type="entry name" value="KAP_NTPase"/>
    <property type="match status" value="1"/>
</dbReference>
<dbReference type="EMBL" id="JARAVY010000010">
    <property type="protein sequence ID" value="MDX2912009.1"/>
    <property type="molecule type" value="Genomic_DNA"/>
</dbReference>
<feature type="transmembrane region" description="Helical" evidence="2">
    <location>
        <begin position="128"/>
        <end position="151"/>
    </location>
</feature>
<sequence>MASSGVQDPAGTTTSADLTDPAEKAAYLRTVEACLSDFRVTRRLDTRDGVTADAVRTAMHAQPNMARSMEPCAATYADYRKAVDRAHTTRAQLSRAKADVSIDVRTALGWIAVVISVGHLIVRYEPDASFLDIALGSAPLGVALPTMLLWIDHKAASRRNLVNQVLVLRALCSLPFRARRVRIASRKWESDLQRNGSAPVVHRVIDALLRDDPHSVFLTDSYEGLRAARDHGYVVPSSAADQLKSKLEILDGGTVAVCGPRGVGKSTLLDSALRDGDFAIRTHVPATYTPHDFLLSLCIDVYERYIEHEKYSVPPLTRLSGFVRNLRRLRVALRGLRRRAFFGLPAAALVLLGCYAVVRSLWERHISTVRSWAADSARWCGDLAQEVWRGDNLGVSLLLTIVGVSIWLMRGSARWRRRLRAVPRGLSSVAGVLLLAGTALTLATDRELGEHARALSDGFLALALLLMLSAMALWVTGHLRGAIRVGQWSFPASRVFTPAALGSLVLLTWLVHSDENAVAVFLDSQNQARLVGLITAWALLRVGRWRPRPPRPPLVTECGDQLYRLRTVQSTTAGVTSGVSQLVSLGSAHTSGLSSVPVNLPELVATFRSLLARIAQHLSARGLRTIITVDELDRLGSAEQALAFLSEIKAIFGVPHVFYIVSVAEDVGAAFVRRGLPHRDSTDSSLDDVVHVRPCTLEKSKEIIGRRAPGLAPADNPTPTPYVLLAHGLSGGIPRDLIRYGRRIVEMRKQTNSLEFTDISRQLILEEVSETLAGFRTLLGGHQWTSANSAVLSQYRDLMDQLRSDCECRPDTVRQALEAFATAAPTGSAPTDLPEQAASLIHEASAYAYFGLTFLQIFSAASFDQRSKDAAARAPEGHPHFLAETRLELGVSPHSARSLIDEVRRAWGLPAATPSTLGPSSPRPLPPPRLQPCPVHPRR</sequence>
<feature type="domain" description="KAP NTPase" evidence="3">
    <location>
        <begin position="607"/>
        <end position="674"/>
    </location>
</feature>
<evidence type="ECO:0000313" key="4">
    <source>
        <dbReference type="EMBL" id="MDX2912009.1"/>
    </source>
</evidence>
<organism evidence="4 5">
    <name type="scientific">Streptomyces griseiscabiei</name>
    <dbReference type="NCBI Taxonomy" id="2993540"/>
    <lineage>
        <taxon>Bacteria</taxon>
        <taxon>Bacillati</taxon>
        <taxon>Actinomycetota</taxon>
        <taxon>Actinomycetes</taxon>
        <taxon>Kitasatosporales</taxon>
        <taxon>Streptomycetaceae</taxon>
        <taxon>Streptomyces</taxon>
    </lineage>
</organism>
<keyword evidence="2" id="KW-1133">Transmembrane helix</keyword>
<proteinExistence type="predicted"/>
<dbReference type="InterPro" id="IPR027417">
    <property type="entry name" value="P-loop_NTPase"/>
</dbReference>
<keyword evidence="2" id="KW-0472">Membrane</keyword>
<evidence type="ECO:0000256" key="2">
    <source>
        <dbReference type="SAM" id="Phobius"/>
    </source>
</evidence>
<evidence type="ECO:0000313" key="5">
    <source>
        <dbReference type="Proteomes" id="UP001271723"/>
    </source>
</evidence>
<comment type="caution">
    <text evidence="4">The sequence shown here is derived from an EMBL/GenBank/DDBJ whole genome shotgun (WGS) entry which is preliminary data.</text>
</comment>
<evidence type="ECO:0000259" key="3">
    <source>
        <dbReference type="Pfam" id="PF07693"/>
    </source>
</evidence>
<feature type="region of interest" description="Disordered" evidence="1">
    <location>
        <begin position="910"/>
        <end position="939"/>
    </location>
</feature>
<reference evidence="4 5" key="1">
    <citation type="journal article" date="2023" name="Microb. Genom.">
        <title>Mesoterricola silvestris gen. nov., sp. nov., Mesoterricola sediminis sp. nov., Geothrix oryzae sp. nov., Geothrix edaphica sp. nov., Geothrix rubra sp. nov., and Geothrix limicola sp. nov., six novel members of Acidobacteriota isolated from soils.</title>
        <authorList>
            <person name="Weisberg A.J."/>
            <person name="Pearce E."/>
            <person name="Kramer C.G."/>
            <person name="Chang J.H."/>
            <person name="Clarke C.R."/>
        </authorList>
    </citation>
    <scope>NUCLEOTIDE SEQUENCE [LARGE SCALE GENOMIC DNA]</scope>
    <source>
        <strain evidence="4 5">NRRL_B-2795</strain>
    </source>
</reference>
<feature type="transmembrane region" description="Helical" evidence="2">
    <location>
        <begin position="421"/>
        <end position="442"/>
    </location>
</feature>
<protein>
    <submittedName>
        <fullName evidence="4">P-loop NTPase fold protein</fullName>
    </submittedName>
</protein>
<feature type="transmembrane region" description="Helical" evidence="2">
    <location>
        <begin position="454"/>
        <end position="475"/>
    </location>
</feature>